<keyword evidence="5 9" id="KW-0560">Oxidoreductase</keyword>
<feature type="binding site" evidence="9">
    <location>
        <position position="147"/>
    </location>
    <ligand>
        <name>1-deoxy-D-xylulose 5-phosphate</name>
        <dbReference type="ChEBI" id="CHEBI:57792"/>
    </ligand>
</feature>
<protein>
    <recommendedName>
        <fullName evidence="9">1-deoxy-D-xylulose 5-phosphate reductoisomerase</fullName>
        <shortName evidence="9">DXP reductoisomerase</shortName>
        <ecNumber evidence="9">1.1.1.267</ecNumber>
    </recommendedName>
    <alternativeName>
        <fullName evidence="9">1-deoxyxylulose-5-phosphate reductoisomerase</fullName>
    </alternativeName>
    <alternativeName>
        <fullName evidence="9">2-C-methyl-D-erythritol 4-phosphate synthase</fullName>
    </alternativeName>
</protein>
<feature type="binding site" evidence="9">
    <location>
        <position position="216"/>
    </location>
    <ligand>
        <name>1-deoxy-D-xylulose 5-phosphate</name>
        <dbReference type="ChEBI" id="CHEBI:57792"/>
    </ligand>
</feature>
<comment type="catalytic activity">
    <reaction evidence="8">
        <text>2-C-methyl-D-erythritol 4-phosphate + NADP(+) = 1-deoxy-D-xylulose 5-phosphate + NADPH + H(+)</text>
        <dbReference type="Rhea" id="RHEA:13717"/>
        <dbReference type="ChEBI" id="CHEBI:15378"/>
        <dbReference type="ChEBI" id="CHEBI:57783"/>
        <dbReference type="ChEBI" id="CHEBI:57792"/>
        <dbReference type="ChEBI" id="CHEBI:58262"/>
        <dbReference type="ChEBI" id="CHEBI:58349"/>
        <dbReference type="EC" id="1.1.1.267"/>
    </reaction>
    <physiologicalReaction direction="right-to-left" evidence="8">
        <dbReference type="Rhea" id="RHEA:13719"/>
    </physiologicalReaction>
</comment>
<feature type="domain" description="DXP reductoisomerase C-terminal" evidence="12">
    <location>
        <begin position="256"/>
        <end position="371"/>
    </location>
</feature>
<keyword evidence="4 9" id="KW-0521">NADP</keyword>
<dbReference type="Pfam" id="PF08436">
    <property type="entry name" value="DXP_redisom_C"/>
    <property type="match status" value="1"/>
</dbReference>
<dbReference type="EMBL" id="FOIF01000008">
    <property type="protein sequence ID" value="SES78904.1"/>
    <property type="molecule type" value="Genomic_DNA"/>
</dbReference>
<evidence type="ECO:0000256" key="5">
    <source>
        <dbReference type="ARBA" id="ARBA00023002"/>
    </source>
</evidence>
<evidence type="ECO:0000259" key="12">
    <source>
        <dbReference type="Pfam" id="PF13288"/>
    </source>
</evidence>
<dbReference type="FunFam" id="3.40.50.720:FF:000045">
    <property type="entry name" value="1-deoxy-D-xylulose 5-phosphate reductoisomerase"/>
    <property type="match status" value="1"/>
</dbReference>
<feature type="domain" description="1-deoxy-D-xylulose 5-phosphate reductoisomerase N-terminal" evidence="10">
    <location>
        <begin position="3"/>
        <end position="128"/>
    </location>
</feature>
<dbReference type="SUPFAM" id="SSF55347">
    <property type="entry name" value="Glyceraldehyde-3-phosphate dehydrogenase-like, C-terminal domain"/>
    <property type="match status" value="1"/>
</dbReference>
<dbReference type="InterPro" id="IPR036169">
    <property type="entry name" value="DXPR_C_sf"/>
</dbReference>
<organism evidence="13 14">
    <name type="scientific">Anaerobranca gottschalkii DSM 13577</name>
    <dbReference type="NCBI Taxonomy" id="1120990"/>
    <lineage>
        <taxon>Bacteria</taxon>
        <taxon>Bacillati</taxon>
        <taxon>Bacillota</taxon>
        <taxon>Clostridia</taxon>
        <taxon>Eubacteriales</taxon>
        <taxon>Proteinivoracaceae</taxon>
        <taxon>Anaerobranca</taxon>
    </lineage>
</organism>
<feature type="binding site" evidence="9">
    <location>
        <position position="11"/>
    </location>
    <ligand>
        <name>NADPH</name>
        <dbReference type="ChEBI" id="CHEBI:57783"/>
    </ligand>
</feature>
<proteinExistence type="inferred from homology"/>
<feature type="binding site" evidence="9">
    <location>
        <position position="216"/>
    </location>
    <ligand>
        <name>Mn(2+)</name>
        <dbReference type="ChEBI" id="CHEBI:29035"/>
    </ligand>
</feature>
<keyword evidence="9" id="KW-0460">Magnesium</keyword>
<keyword evidence="14" id="KW-1185">Reference proteome</keyword>
<dbReference type="Pfam" id="PF13288">
    <property type="entry name" value="DXPR_C"/>
    <property type="match status" value="1"/>
</dbReference>
<feature type="binding site" evidence="9">
    <location>
        <position position="148"/>
    </location>
    <ligand>
        <name>1-deoxy-D-xylulose 5-phosphate</name>
        <dbReference type="ChEBI" id="CHEBI:57792"/>
    </ligand>
</feature>
<comment type="cofactor">
    <cofactor evidence="9">
        <name>Mg(2+)</name>
        <dbReference type="ChEBI" id="CHEBI:18420"/>
    </cofactor>
    <cofactor evidence="9">
        <name>Mn(2+)</name>
        <dbReference type="ChEBI" id="CHEBI:29035"/>
    </cofactor>
</comment>
<evidence type="ECO:0000259" key="11">
    <source>
        <dbReference type="Pfam" id="PF08436"/>
    </source>
</evidence>
<feature type="binding site" evidence="9">
    <location>
        <position position="121"/>
    </location>
    <ligand>
        <name>1-deoxy-D-xylulose 5-phosphate</name>
        <dbReference type="ChEBI" id="CHEBI:57792"/>
    </ligand>
</feature>
<evidence type="ECO:0000256" key="6">
    <source>
        <dbReference type="ARBA" id="ARBA00023211"/>
    </source>
</evidence>
<dbReference type="GO" id="GO:0051484">
    <property type="term" value="P:isopentenyl diphosphate biosynthetic process, methylerythritol 4-phosphate pathway involved in terpenoid biosynthetic process"/>
    <property type="evidence" value="ECO:0007669"/>
    <property type="project" value="TreeGrafter"/>
</dbReference>
<dbReference type="InterPro" id="IPR026877">
    <property type="entry name" value="DXPR_C"/>
</dbReference>
<feature type="binding site" evidence="9">
    <location>
        <position position="200"/>
    </location>
    <ligand>
        <name>NADPH</name>
        <dbReference type="ChEBI" id="CHEBI:57783"/>
    </ligand>
</feature>
<dbReference type="AlphaFoldDB" id="A0A1H9ZBR8"/>
<feature type="binding site" evidence="9">
    <location>
        <position position="148"/>
    </location>
    <ligand>
        <name>Mn(2+)</name>
        <dbReference type="ChEBI" id="CHEBI:29035"/>
    </ligand>
</feature>
<dbReference type="UniPathway" id="UPA00056">
    <property type="reaction ID" value="UER00092"/>
</dbReference>
<gene>
    <name evidence="9" type="primary">dxr</name>
    <name evidence="13" type="ORF">SAMN03080614_10084</name>
</gene>
<feature type="domain" description="1-deoxy-D-xylulose 5-phosphate reductoisomerase C-terminal" evidence="11">
    <location>
        <begin position="142"/>
        <end position="224"/>
    </location>
</feature>
<evidence type="ECO:0000313" key="13">
    <source>
        <dbReference type="EMBL" id="SES78904.1"/>
    </source>
</evidence>
<dbReference type="RefSeq" id="WP_091349321.1">
    <property type="nucleotide sequence ID" value="NZ_FOIF01000008.1"/>
</dbReference>
<evidence type="ECO:0000256" key="1">
    <source>
        <dbReference type="ARBA" id="ARBA00005094"/>
    </source>
</evidence>
<dbReference type="InterPro" id="IPR013644">
    <property type="entry name" value="DXP_reductoisomerase_C"/>
</dbReference>
<dbReference type="InterPro" id="IPR013512">
    <property type="entry name" value="DXP_reductoisomerase_N"/>
</dbReference>
<dbReference type="Proteomes" id="UP000243819">
    <property type="component" value="Unassembled WGS sequence"/>
</dbReference>
<dbReference type="InterPro" id="IPR003821">
    <property type="entry name" value="DXP_reductoisomerase"/>
</dbReference>
<comment type="caution">
    <text evidence="9">Lacks conserved residue(s) required for the propagation of feature annotation.</text>
</comment>
<comment type="similarity">
    <text evidence="2 9">Belongs to the DXR family.</text>
</comment>
<feature type="binding site" evidence="9">
    <location>
        <position position="120"/>
    </location>
    <ligand>
        <name>NADPH</name>
        <dbReference type="ChEBI" id="CHEBI:57783"/>
    </ligand>
</feature>
<dbReference type="STRING" id="1120990.SAMN03080614_10084"/>
<dbReference type="SUPFAM" id="SSF69055">
    <property type="entry name" value="1-deoxy-D-xylulose-5-phosphate reductoisomerase, C-terminal domain"/>
    <property type="match status" value="1"/>
</dbReference>
<dbReference type="Gene3D" id="3.40.50.720">
    <property type="entry name" value="NAD(P)-binding Rossmann-like Domain"/>
    <property type="match status" value="1"/>
</dbReference>
<dbReference type="PANTHER" id="PTHR30525">
    <property type="entry name" value="1-DEOXY-D-XYLULOSE 5-PHOSPHATE REDUCTOISOMERASE"/>
    <property type="match status" value="1"/>
</dbReference>
<dbReference type="NCBIfam" id="TIGR00243">
    <property type="entry name" value="Dxr"/>
    <property type="match status" value="1"/>
</dbReference>
<dbReference type="GO" id="GO:0070402">
    <property type="term" value="F:NADPH binding"/>
    <property type="evidence" value="ECO:0007669"/>
    <property type="project" value="InterPro"/>
</dbReference>
<dbReference type="SUPFAM" id="SSF51735">
    <property type="entry name" value="NAD(P)-binding Rossmann-fold domains"/>
    <property type="match status" value="1"/>
</dbReference>
<evidence type="ECO:0000256" key="7">
    <source>
        <dbReference type="ARBA" id="ARBA00023229"/>
    </source>
</evidence>
<keyword evidence="13" id="KW-0413">Isomerase</keyword>
<feature type="binding site" evidence="9">
    <location>
        <position position="9"/>
    </location>
    <ligand>
        <name>NADPH</name>
        <dbReference type="ChEBI" id="CHEBI:57783"/>
    </ligand>
</feature>
<feature type="binding site" evidence="9">
    <location>
        <position position="213"/>
    </location>
    <ligand>
        <name>1-deoxy-D-xylulose 5-phosphate</name>
        <dbReference type="ChEBI" id="CHEBI:57792"/>
    </ligand>
</feature>
<keyword evidence="3 9" id="KW-0479">Metal-binding</keyword>
<evidence type="ECO:0000256" key="8">
    <source>
        <dbReference type="ARBA" id="ARBA00048543"/>
    </source>
</evidence>
<comment type="pathway">
    <text evidence="1 9">Isoprenoid biosynthesis; isopentenyl diphosphate biosynthesis via DXP pathway; isopentenyl diphosphate from 1-deoxy-D-xylulose 5-phosphate: step 1/6.</text>
</comment>
<evidence type="ECO:0000259" key="10">
    <source>
        <dbReference type="Pfam" id="PF02670"/>
    </source>
</evidence>
<reference evidence="14" key="1">
    <citation type="submission" date="2016-10" db="EMBL/GenBank/DDBJ databases">
        <authorList>
            <person name="Varghese N."/>
            <person name="Submissions S."/>
        </authorList>
    </citation>
    <scope>NUCLEOTIDE SEQUENCE [LARGE SCALE GENOMIC DNA]</scope>
    <source>
        <strain evidence="14">DSM 13577</strain>
    </source>
</reference>
<dbReference type="GO" id="GO:0030604">
    <property type="term" value="F:1-deoxy-D-xylulose-5-phosphate reductoisomerase activity"/>
    <property type="evidence" value="ECO:0007669"/>
    <property type="project" value="UniProtKB-UniRule"/>
</dbReference>
<keyword evidence="7 9" id="KW-0414">Isoprene biosynthesis</keyword>
<dbReference type="OrthoDB" id="9806546at2"/>
<feature type="binding site" evidence="9">
    <location>
        <position position="36"/>
    </location>
    <ligand>
        <name>NADPH</name>
        <dbReference type="ChEBI" id="CHEBI:57783"/>
    </ligand>
</feature>
<dbReference type="GO" id="GO:0030145">
    <property type="term" value="F:manganese ion binding"/>
    <property type="evidence" value="ECO:0007669"/>
    <property type="project" value="TreeGrafter"/>
</dbReference>
<dbReference type="GO" id="GO:0016853">
    <property type="term" value="F:isomerase activity"/>
    <property type="evidence" value="ECO:0007669"/>
    <property type="project" value="UniProtKB-KW"/>
</dbReference>
<keyword evidence="6 9" id="KW-0464">Manganese</keyword>
<feature type="binding site" evidence="9">
    <location>
        <position position="194"/>
    </location>
    <ligand>
        <name>1-deoxy-D-xylulose 5-phosphate</name>
        <dbReference type="ChEBI" id="CHEBI:57792"/>
    </ligand>
</feature>
<dbReference type="NCBIfam" id="NF009114">
    <property type="entry name" value="PRK12464.1"/>
    <property type="match status" value="1"/>
</dbReference>
<evidence type="ECO:0000313" key="14">
    <source>
        <dbReference type="Proteomes" id="UP000243819"/>
    </source>
</evidence>
<feature type="binding site" evidence="9">
    <location>
        <position position="122"/>
    </location>
    <ligand>
        <name>NADPH</name>
        <dbReference type="ChEBI" id="CHEBI:57783"/>
    </ligand>
</feature>
<dbReference type="Gene3D" id="1.10.1740.10">
    <property type="match status" value="1"/>
</dbReference>
<evidence type="ECO:0000256" key="9">
    <source>
        <dbReference type="HAMAP-Rule" id="MF_00183"/>
    </source>
</evidence>
<dbReference type="EC" id="1.1.1.267" evidence="9"/>
<feature type="binding site" evidence="9">
    <location>
        <position position="12"/>
    </location>
    <ligand>
        <name>NADPH</name>
        <dbReference type="ChEBI" id="CHEBI:57783"/>
    </ligand>
</feature>
<evidence type="ECO:0000256" key="2">
    <source>
        <dbReference type="ARBA" id="ARBA00006825"/>
    </source>
</evidence>
<dbReference type="PANTHER" id="PTHR30525:SF0">
    <property type="entry name" value="1-DEOXY-D-XYLULOSE 5-PHOSPHATE REDUCTOISOMERASE, CHLOROPLASTIC"/>
    <property type="match status" value="1"/>
</dbReference>
<evidence type="ECO:0000256" key="4">
    <source>
        <dbReference type="ARBA" id="ARBA00022857"/>
    </source>
</evidence>
<dbReference type="InterPro" id="IPR036291">
    <property type="entry name" value="NAD(P)-bd_dom_sf"/>
</dbReference>
<feature type="binding site" evidence="9">
    <location>
        <position position="207"/>
    </location>
    <ligand>
        <name>1-deoxy-D-xylulose 5-phosphate</name>
        <dbReference type="ChEBI" id="CHEBI:57792"/>
    </ligand>
</feature>
<accession>A0A1H9ZBR8</accession>
<feature type="binding site" evidence="9">
    <location>
        <position position="10"/>
    </location>
    <ligand>
        <name>NADPH</name>
        <dbReference type="ChEBI" id="CHEBI:57783"/>
    </ligand>
</feature>
<feature type="binding site" evidence="9">
    <location>
        <position position="35"/>
    </location>
    <ligand>
        <name>NADPH</name>
        <dbReference type="ChEBI" id="CHEBI:57783"/>
    </ligand>
</feature>
<name>A0A1H9ZBR8_9FIRM</name>
<evidence type="ECO:0000256" key="3">
    <source>
        <dbReference type="ARBA" id="ARBA00022723"/>
    </source>
</evidence>
<feature type="binding site" evidence="9">
    <location>
        <position position="212"/>
    </location>
    <ligand>
        <name>1-deoxy-D-xylulose 5-phosphate</name>
        <dbReference type="ChEBI" id="CHEBI:57792"/>
    </ligand>
</feature>
<comment type="function">
    <text evidence="9">Catalyzes the NADPH-dependent rearrangement and reduction of 1-deoxy-D-xylulose-5-phosphate (DXP) to 2-C-methyl-D-erythritol 4-phosphate (MEP).</text>
</comment>
<feature type="binding site" evidence="9">
    <location>
        <position position="146"/>
    </location>
    <ligand>
        <name>Mn(2+)</name>
        <dbReference type="ChEBI" id="CHEBI:29035"/>
    </ligand>
</feature>
<sequence length="378" mass="42035">MKISVLGSTGSVGTQTLEVVEFNSHIQVFSLIANKNWQKVYEQCLKHRPKMVGMFDEKAAKELELKLKGTGIKVLSGIEGIIECCCHDEVDTVVSAIVGKAGLLPTYHAILNNKNIALANKETLVIAGHIITELATKNKVKLIPVDSEHSAIFQCLQGQNSQIEKIILTASGGPFRGRKISELKDVTIAQTLKHPNWSMGKKISIDSATLINKGLEAIEAKWLFDVPLEKIQITIHPQSIVHSAVQFIDGNIIAHLSPPDMRYAVEYALNYPNRRPSKLPRLNLFNQNLTFEEPDYETFKGLGLCLECGKKGGSAPIILNASNEVCVQSFLEGKISFLEIPEIIEKTVSLHTYVEKPNLEEILNLDQWAREKTKELIY</sequence>
<dbReference type="Pfam" id="PF02670">
    <property type="entry name" value="DXP_reductoisom"/>
    <property type="match status" value="1"/>
</dbReference>
<dbReference type="HAMAP" id="MF_00183">
    <property type="entry name" value="DXP_reductoisom"/>
    <property type="match status" value="1"/>
</dbReference>
<feature type="binding site" evidence="9">
    <location>
        <position position="171"/>
    </location>
    <ligand>
        <name>1-deoxy-D-xylulose 5-phosphate</name>
        <dbReference type="ChEBI" id="CHEBI:57792"/>
    </ligand>
</feature>
<dbReference type="PIRSF" id="PIRSF006205">
    <property type="entry name" value="Dxp_reductismrs"/>
    <property type="match status" value="1"/>
</dbReference>